<feature type="region of interest" description="Disordered" evidence="1">
    <location>
        <begin position="589"/>
        <end position="722"/>
    </location>
</feature>
<keyword evidence="6" id="KW-1185">Reference proteome</keyword>
<feature type="compositionally biased region" description="Basic and acidic residues" evidence="1">
    <location>
        <begin position="590"/>
        <end position="601"/>
    </location>
</feature>
<feature type="transmembrane region" description="Helical" evidence="2">
    <location>
        <begin position="12"/>
        <end position="38"/>
    </location>
</feature>
<dbReference type="PROSITE" id="PS51207">
    <property type="entry name" value="PXA"/>
    <property type="match status" value="1"/>
</dbReference>
<dbReference type="InterPro" id="IPR003114">
    <property type="entry name" value="Phox_assoc"/>
</dbReference>
<feature type="compositionally biased region" description="Basic and acidic residues" evidence="1">
    <location>
        <begin position="617"/>
        <end position="637"/>
    </location>
</feature>
<protein>
    <recommendedName>
        <fullName evidence="7">Sorting nexin-19</fullName>
    </recommendedName>
</protein>
<proteinExistence type="predicted"/>
<evidence type="ECO:0000259" key="4">
    <source>
        <dbReference type="PROSITE" id="PS51207"/>
    </source>
</evidence>
<evidence type="ECO:0000256" key="1">
    <source>
        <dbReference type="SAM" id="MobiDB-lite"/>
    </source>
</evidence>
<dbReference type="EMBL" id="JARKIK010000013">
    <property type="protein sequence ID" value="KAK8748282.1"/>
    <property type="molecule type" value="Genomic_DNA"/>
</dbReference>
<feature type="compositionally biased region" description="Low complexity" evidence="1">
    <location>
        <begin position="750"/>
        <end position="762"/>
    </location>
</feature>
<gene>
    <name evidence="5" type="ORF">OTU49_016403</name>
</gene>
<evidence type="ECO:0000313" key="5">
    <source>
        <dbReference type="EMBL" id="KAK8748282.1"/>
    </source>
</evidence>
<evidence type="ECO:0008006" key="7">
    <source>
        <dbReference type="Google" id="ProtNLM"/>
    </source>
</evidence>
<dbReference type="AlphaFoldDB" id="A0AAW0XWU4"/>
<dbReference type="PANTHER" id="PTHR22775:SF3">
    <property type="entry name" value="SORTING NEXIN-13"/>
    <property type="match status" value="1"/>
</dbReference>
<feature type="non-terminal residue" evidence="5">
    <location>
        <position position="1246"/>
    </location>
</feature>
<dbReference type="PROSITE" id="PS50195">
    <property type="entry name" value="PX"/>
    <property type="match status" value="1"/>
</dbReference>
<keyword evidence="2" id="KW-0472">Membrane</keyword>
<dbReference type="PANTHER" id="PTHR22775">
    <property type="entry name" value="SORTING NEXIN"/>
    <property type="match status" value="1"/>
</dbReference>
<dbReference type="InterPro" id="IPR036871">
    <property type="entry name" value="PX_dom_sf"/>
</dbReference>
<name>A0AAW0XWU4_CHEQU</name>
<evidence type="ECO:0000313" key="6">
    <source>
        <dbReference type="Proteomes" id="UP001445076"/>
    </source>
</evidence>
<dbReference type="SMART" id="SM00313">
    <property type="entry name" value="PXA"/>
    <property type="match status" value="1"/>
</dbReference>
<reference evidence="5" key="2">
    <citation type="submission" date="2024-01" db="EMBL/GenBank/DDBJ databases">
        <authorList>
            <person name="He J."/>
            <person name="Wang M."/>
            <person name="Zheng J."/>
            <person name="Liu Z."/>
        </authorList>
    </citation>
    <scope>NUCLEOTIDE SEQUENCE</scope>
    <source>
        <strain evidence="5">ZL_2023a</strain>
        <tissue evidence="5">Muscle</tissue>
    </source>
</reference>
<feature type="compositionally biased region" description="Polar residues" evidence="1">
    <location>
        <begin position="658"/>
        <end position="693"/>
    </location>
</feature>
<sequence>MYIAKMSRWVRGAIWAAGSCVVWCPVCVCLSGGGAWWVCACAVGLITITLGSGYTTWTVFNSLLQHGPQSYPLFAQCFSIMEHVVDRGQPHAATTNEMGRSSKACGTIRILGGTRHHRASGLEPIMQEMVATANSLHSCLVLPWYSLVSPDNHFSHQIKDVLEEMLMSMCHRVQESGSITYIASGVIQIYVQHYRQYHRALRKISKKHKDVEFLSNAGVQEVQAKYKPLHPALKSSETLQLYYRKLAQILLQHYLPIEVTRCDLILISLRDLFAQNILQALVDLLCDNLWLNTTLVEILSGVAEDTINSEEIQKGSQLREEKTLIQNSVEILTSASLIANEDKMLHTNFLESIEEETVSDLQQIDSVCSLPAQNSLLSESCPSKSESSKDISEEKKFENAEALVEYVRSSSLEKKDSSEEEDYRSVSSALGTLISTTAGPLLPDNSSSLLYQPFMSKMWESPVEDRCFVDAPPVKKKKNPFSRTVVEGMKEEDYKLMYSPSKDEKTSVNISGSASEEDYCMVPKLEEASKMRIEIRVEDSECVNNKDIEKSLSIPSLRDIPRSKSCGNLINKEKDMALDEEAKLCSSLNELDRPKDPEELKGWANNDSFSVSESEDLGNRKEKGHLVKMLSFDKNDGTDEVSMQSSELDSRTGDLPPQRQSECSEVFQSSQNCVPPALTSSDSLPTETVSESNADAELPGTSEIPHSPPINNAGFGWENPDLSPIYEESEDLASTIAKLRSLLTERESQHSLGSLSSHGSSESEPKSAQSDPGRYSLEKSRFTFTHKDSSGSLASVKSVSSLESCGNGTTDEELLEAAEIPLDGRVFLSVSVPSTEVHTEPGGAQYTLYTIQYDAIYLCETSTVAPATEGGEEGACEPVLISEPRMVLQTNCVKRRFREFLTLHAALEEDSRLRTAMKGVKGPNKWLNLPFSKLDSTTIATRKQFLEKYLQSVIQRPEVNISTPVKEFLAYGLDSSVSFVKKPLELNVHRLDKLLAKTVSGVFHSLKTALPSFESSDNPTGGTEVVPVVSGMSGGSGGDGMLKSKSGSGVLSERTKLASFLSSGNKAEYELKLDITAEEEECQIEEALTVEVSGASRDDLVDTAYEARENRNLFSPVPYTHLQCQCQQEQQQQQQHQHSVVLGRGSLVAGSGQCSLYSPSSPSHHPPGPRSEGDGCDMNAISLHESRKDSLNEEEVGASWEDWPLSVGLMDALVEILSPYDHPLTHQPCVTLLSLTLARIAHKWLQ</sequence>
<reference evidence="5 6" key="1">
    <citation type="journal article" date="2024" name="BMC Genomics">
        <title>Genome assembly of redclaw crayfish (Cherax quadricarinatus) provides insights into its immune adaptation and hypoxia tolerance.</title>
        <authorList>
            <person name="Liu Z."/>
            <person name="Zheng J."/>
            <person name="Li H."/>
            <person name="Fang K."/>
            <person name="Wang S."/>
            <person name="He J."/>
            <person name="Zhou D."/>
            <person name="Weng S."/>
            <person name="Chi M."/>
            <person name="Gu Z."/>
            <person name="He J."/>
            <person name="Li F."/>
            <person name="Wang M."/>
        </authorList>
    </citation>
    <scope>NUCLEOTIDE SEQUENCE [LARGE SCALE GENOMIC DNA]</scope>
    <source>
        <strain evidence="5">ZL_2023a</strain>
    </source>
</reference>
<keyword evidence="2" id="KW-1133">Transmembrane helix</keyword>
<dbReference type="Pfam" id="PF00787">
    <property type="entry name" value="PX"/>
    <property type="match status" value="1"/>
</dbReference>
<dbReference type="EMBL" id="JARKIK010000013">
    <property type="protein sequence ID" value="KAK8748281.1"/>
    <property type="molecule type" value="Genomic_DNA"/>
</dbReference>
<evidence type="ECO:0000259" key="3">
    <source>
        <dbReference type="PROSITE" id="PS50195"/>
    </source>
</evidence>
<feature type="domain" description="PXA" evidence="4">
    <location>
        <begin position="129"/>
        <end position="303"/>
    </location>
</feature>
<feature type="region of interest" description="Disordered" evidence="1">
    <location>
        <begin position="1155"/>
        <end position="1178"/>
    </location>
</feature>
<comment type="caution">
    <text evidence="5">The sequence shown here is derived from an EMBL/GenBank/DDBJ whole genome shotgun (WGS) entry which is preliminary data.</text>
</comment>
<keyword evidence="2" id="KW-0812">Transmembrane</keyword>
<evidence type="ECO:0000256" key="2">
    <source>
        <dbReference type="SAM" id="Phobius"/>
    </source>
</evidence>
<accession>A0AAW0XWU4</accession>
<dbReference type="SUPFAM" id="SSF64268">
    <property type="entry name" value="PX domain"/>
    <property type="match status" value="1"/>
</dbReference>
<dbReference type="Pfam" id="PF02194">
    <property type="entry name" value="PXA"/>
    <property type="match status" value="1"/>
</dbReference>
<dbReference type="Gene3D" id="3.30.1520.10">
    <property type="entry name" value="Phox-like domain"/>
    <property type="match status" value="1"/>
</dbReference>
<dbReference type="InterPro" id="IPR001683">
    <property type="entry name" value="PX_dom"/>
</dbReference>
<organism evidence="5 6">
    <name type="scientific">Cherax quadricarinatus</name>
    <name type="common">Australian red claw crayfish</name>
    <dbReference type="NCBI Taxonomy" id="27406"/>
    <lineage>
        <taxon>Eukaryota</taxon>
        <taxon>Metazoa</taxon>
        <taxon>Ecdysozoa</taxon>
        <taxon>Arthropoda</taxon>
        <taxon>Crustacea</taxon>
        <taxon>Multicrustacea</taxon>
        <taxon>Malacostraca</taxon>
        <taxon>Eumalacostraca</taxon>
        <taxon>Eucarida</taxon>
        <taxon>Decapoda</taxon>
        <taxon>Pleocyemata</taxon>
        <taxon>Astacidea</taxon>
        <taxon>Parastacoidea</taxon>
        <taxon>Parastacidae</taxon>
        <taxon>Cherax</taxon>
    </lineage>
</organism>
<feature type="region of interest" description="Disordered" evidence="1">
    <location>
        <begin position="748"/>
        <end position="775"/>
    </location>
</feature>
<dbReference type="Proteomes" id="UP001445076">
    <property type="component" value="Unassembled WGS sequence"/>
</dbReference>
<feature type="domain" description="PX" evidence="3">
    <location>
        <begin position="827"/>
        <end position="976"/>
    </location>
</feature>
<dbReference type="GO" id="GO:0035091">
    <property type="term" value="F:phosphatidylinositol binding"/>
    <property type="evidence" value="ECO:0007669"/>
    <property type="project" value="InterPro"/>
</dbReference>